<dbReference type="GO" id="GO:0018990">
    <property type="term" value="P:ecdysis, chitin-based cuticle"/>
    <property type="evidence" value="ECO:0007669"/>
    <property type="project" value="InterPro"/>
</dbReference>
<dbReference type="OrthoDB" id="6432957at2759"/>
<comment type="caution">
    <text evidence="2">The sequence shown here is derived from an EMBL/GenBank/DDBJ whole genome shotgun (WGS) entry which is preliminary data.</text>
</comment>
<dbReference type="InterPro" id="IPR006825">
    <property type="entry name" value="Eclosion"/>
</dbReference>
<evidence type="ECO:0008006" key="4">
    <source>
        <dbReference type="Google" id="ProtNLM"/>
    </source>
</evidence>
<dbReference type="Proteomes" id="UP000792457">
    <property type="component" value="Unassembled WGS sequence"/>
</dbReference>
<organism evidence="2 3">
    <name type="scientific">Ladona fulva</name>
    <name type="common">Scarce chaser dragonfly</name>
    <name type="synonym">Libellula fulva</name>
    <dbReference type="NCBI Taxonomy" id="123851"/>
    <lineage>
        <taxon>Eukaryota</taxon>
        <taxon>Metazoa</taxon>
        <taxon>Ecdysozoa</taxon>
        <taxon>Arthropoda</taxon>
        <taxon>Hexapoda</taxon>
        <taxon>Insecta</taxon>
        <taxon>Pterygota</taxon>
        <taxon>Palaeoptera</taxon>
        <taxon>Odonata</taxon>
        <taxon>Epiprocta</taxon>
        <taxon>Anisoptera</taxon>
        <taxon>Libelluloidea</taxon>
        <taxon>Libellulidae</taxon>
        <taxon>Ladona</taxon>
    </lineage>
</organism>
<evidence type="ECO:0000256" key="1">
    <source>
        <dbReference type="SAM" id="SignalP"/>
    </source>
</evidence>
<dbReference type="GO" id="GO:0008255">
    <property type="term" value="F:ecdysis-triggering hormone activity"/>
    <property type="evidence" value="ECO:0007669"/>
    <property type="project" value="InterPro"/>
</dbReference>
<sequence length="91" mass="9793">MVFRLASAASNKAAFGMLAISLVMLAVLPLLTEAAPDLSAVCLRNCAQCKKMFGEYFEGQLCAEACVKFNGQLVPECTDMESIAPFLNKLL</sequence>
<reference evidence="2" key="2">
    <citation type="submission" date="2017-10" db="EMBL/GenBank/DDBJ databases">
        <title>Ladona fulva Genome sequencing and assembly.</title>
        <authorList>
            <person name="Murali S."/>
            <person name="Richards S."/>
            <person name="Bandaranaike D."/>
            <person name="Bellair M."/>
            <person name="Blankenburg K."/>
            <person name="Chao H."/>
            <person name="Dinh H."/>
            <person name="Doddapaneni H."/>
            <person name="Dugan-Rocha S."/>
            <person name="Elkadiri S."/>
            <person name="Gnanaolivu R."/>
            <person name="Hernandez B."/>
            <person name="Skinner E."/>
            <person name="Javaid M."/>
            <person name="Lee S."/>
            <person name="Li M."/>
            <person name="Ming W."/>
            <person name="Munidasa M."/>
            <person name="Muniz J."/>
            <person name="Nguyen L."/>
            <person name="Hughes D."/>
            <person name="Osuji N."/>
            <person name="Pu L.-L."/>
            <person name="Puazo M."/>
            <person name="Qu C."/>
            <person name="Quiroz J."/>
            <person name="Raj R."/>
            <person name="Weissenberger G."/>
            <person name="Xin Y."/>
            <person name="Zou X."/>
            <person name="Han Y."/>
            <person name="Worley K."/>
            <person name="Muzny D."/>
            <person name="Gibbs R."/>
        </authorList>
    </citation>
    <scope>NUCLEOTIDE SEQUENCE</scope>
    <source>
        <strain evidence="2">Sampled in the wild</strain>
    </source>
</reference>
<evidence type="ECO:0000313" key="3">
    <source>
        <dbReference type="Proteomes" id="UP000792457"/>
    </source>
</evidence>
<dbReference type="Pfam" id="PF04736">
    <property type="entry name" value="Eclosion"/>
    <property type="match status" value="1"/>
</dbReference>
<dbReference type="GO" id="GO:0007218">
    <property type="term" value="P:neuropeptide signaling pathway"/>
    <property type="evidence" value="ECO:0007669"/>
    <property type="project" value="InterPro"/>
</dbReference>
<protein>
    <recommendedName>
        <fullName evidence="4">Eclosion hormone</fullName>
    </recommendedName>
</protein>
<evidence type="ECO:0000313" key="2">
    <source>
        <dbReference type="EMBL" id="KAG8236074.1"/>
    </source>
</evidence>
<proteinExistence type="predicted"/>
<reference evidence="2" key="1">
    <citation type="submission" date="2013-04" db="EMBL/GenBank/DDBJ databases">
        <authorList>
            <person name="Qu J."/>
            <person name="Murali S.C."/>
            <person name="Bandaranaike D."/>
            <person name="Bellair M."/>
            <person name="Blankenburg K."/>
            <person name="Chao H."/>
            <person name="Dinh H."/>
            <person name="Doddapaneni H."/>
            <person name="Downs B."/>
            <person name="Dugan-Rocha S."/>
            <person name="Elkadiri S."/>
            <person name="Gnanaolivu R.D."/>
            <person name="Hernandez B."/>
            <person name="Javaid M."/>
            <person name="Jayaseelan J.C."/>
            <person name="Lee S."/>
            <person name="Li M."/>
            <person name="Ming W."/>
            <person name="Munidasa M."/>
            <person name="Muniz J."/>
            <person name="Nguyen L."/>
            <person name="Ongeri F."/>
            <person name="Osuji N."/>
            <person name="Pu L.-L."/>
            <person name="Puazo M."/>
            <person name="Qu C."/>
            <person name="Quiroz J."/>
            <person name="Raj R."/>
            <person name="Weissenberger G."/>
            <person name="Xin Y."/>
            <person name="Zou X."/>
            <person name="Han Y."/>
            <person name="Richards S."/>
            <person name="Worley K."/>
            <person name="Muzny D."/>
            <person name="Gibbs R."/>
        </authorList>
    </citation>
    <scope>NUCLEOTIDE SEQUENCE</scope>
    <source>
        <strain evidence="2">Sampled in the wild</strain>
    </source>
</reference>
<feature type="signal peptide" evidence="1">
    <location>
        <begin position="1"/>
        <end position="34"/>
    </location>
</feature>
<dbReference type="AlphaFoldDB" id="A0A8K0PA04"/>
<keyword evidence="1" id="KW-0732">Signal</keyword>
<gene>
    <name evidence="2" type="ORF">J437_LFUL016662</name>
</gene>
<feature type="chain" id="PRO_5035456956" description="Eclosion hormone" evidence="1">
    <location>
        <begin position="35"/>
        <end position="91"/>
    </location>
</feature>
<dbReference type="EMBL" id="KZ308985">
    <property type="protein sequence ID" value="KAG8236074.1"/>
    <property type="molecule type" value="Genomic_DNA"/>
</dbReference>
<keyword evidence="3" id="KW-1185">Reference proteome</keyword>
<name>A0A8K0PA04_LADFU</name>
<accession>A0A8K0PA04</accession>